<dbReference type="PANTHER" id="PTHR43861:SF2">
    <property type="entry name" value="CARBOXY-S-ADENOSYL-L-METHIONINE SYNTHASE"/>
    <property type="match status" value="1"/>
</dbReference>
<dbReference type="PANTHER" id="PTHR43861">
    <property type="entry name" value="TRANS-ACONITATE 2-METHYLTRANSFERASE-RELATED"/>
    <property type="match status" value="1"/>
</dbReference>
<dbReference type="EC" id="2.1.3.-" evidence="3"/>
<evidence type="ECO:0000259" key="4">
    <source>
        <dbReference type="Pfam" id="PF13847"/>
    </source>
</evidence>
<dbReference type="HAMAP" id="MF_01589">
    <property type="entry name" value="Cx_SAM_synthase"/>
    <property type="match status" value="1"/>
</dbReference>
<comment type="catalytic activity">
    <reaction evidence="3">
        <text>prephenate + S-adenosyl-L-methionine = carboxy-S-adenosyl-L-methionine + 3-phenylpyruvate + H2O</text>
        <dbReference type="Rhea" id="RHEA:51692"/>
        <dbReference type="ChEBI" id="CHEBI:15377"/>
        <dbReference type="ChEBI" id="CHEBI:18005"/>
        <dbReference type="ChEBI" id="CHEBI:29934"/>
        <dbReference type="ChEBI" id="CHEBI:59789"/>
        <dbReference type="ChEBI" id="CHEBI:134278"/>
    </reaction>
</comment>
<comment type="function">
    <text evidence="3">Catalyzes the conversion of S-adenosyl-L-methionine (SAM) to carboxy-S-adenosyl-L-methionine (Cx-SAM).</text>
</comment>
<feature type="binding site" evidence="3">
    <location>
        <position position="37"/>
    </location>
    <ligand>
        <name>S-adenosyl-L-methionine</name>
        <dbReference type="ChEBI" id="CHEBI:59789"/>
    </ligand>
</feature>
<comment type="caution">
    <text evidence="3">Lacks conserved residue(s) required for the propagation of feature annotation.</text>
</comment>
<feature type="binding site" evidence="3">
    <location>
        <position position="193"/>
    </location>
    <ligand>
        <name>S-adenosyl-L-methionine</name>
        <dbReference type="ChEBI" id="CHEBI:59789"/>
    </ligand>
</feature>
<dbReference type="EMBL" id="JANURM010000008">
    <property type="protein sequence ID" value="MDL0089107.1"/>
    <property type="molecule type" value="Genomic_DNA"/>
</dbReference>
<dbReference type="PIRSF" id="PIRSF006325">
    <property type="entry name" value="MeTrfase_bac"/>
    <property type="match status" value="1"/>
</dbReference>
<dbReference type="SUPFAM" id="SSF53335">
    <property type="entry name" value="S-adenosyl-L-methionine-dependent methyltransferases"/>
    <property type="match status" value="1"/>
</dbReference>
<comment type="similarity">
    <text evidence="3">Belongs to the class I-like SAM-binding methyltransferase superfamily. Cx-SAM synthase family.</text>
</comment>
<feature type="binding site" evidence="3">
    <location>
        <begin position="62"/>
        <end position="64"/>
    </location>
    <ligand>
        <name>S-adenosyl-L-methionine</name>
        <dbReference type="ChEBI" id="CHEBI:59789"/>
    </ligand>
</feature>
<feature type="binding site" evidence="3">
    <location>
        <position position="126"/>
    </location>
    <ligand>
        <name>S-adenosyl-L-methionine</name>
        <dbReference type="ChEBI" id="CHEBI:59789"/>
    </ligand>
</feature>
<reference evidence="5" key="2">
    <citation type="journal article" date="2023" name="Microorganisms">
        <title>Isolation and Genomic Characteristics of Cat-Borne Campylobacter felis sp. nov. and Sheep-Borne Campylobacter ovis sp. nov.</title>
        <authorList>
            <person name="Wang H."/>
            <person name="Li Y."/>
            <person name="Gu Y."/>
            <person name="Zhou G."/>
            <person name="Chen X."/>
            <person name="Zhang X."/>
            <person name="Shao Z."/>
            <person name="Zhang J."/>
            <person name="Zhang M."/>
        </authorList>
    </citation>
    <scope>NUCLEOTIDE SEQUENCE</scope>
    <source>
        <strain evidence="5">PS10</strain>
    </source>
</reference>
<evidence type="ECO:0000313" key="5">
    <source>
        <dbReference type="EMBL" id="MDL0089107.1"/>
    </source>
</evidence>
<dbReference type="InterPro" id="IPR029063">
    <property type="entry name" value="SAM-dependent_MTases_sf"/>
</dbReference>
<keyword evidence="1 3" id="KW-0808">Transferase</keyword>
<dbReference type="NCBIfam" id="TIGR00740">
    <property type="entry name" value="carboxy-S-adenosyl-L-methionine synthase CmoA"/>
    <property type="match status" value="1"/>
</dbReference>
<evidence type="ECO:0000256" key="1">
    <source>
        <dbReference type="ARBA" id="ARBA00022679"/>
    </source>
</evidence>
<reference evidence="5" key="1">
    <citation type="submission" date="2022-08" db="EMBL/GenBank/DDBJ databases">
        <authorList>
            <person name="Wang H."/>
        </authorList>
    </citation>
    <scope>NUCLEOTIDE SEQUENCE</scope>
    <source>
        <strain evidence="5">PS10</strain>
    </source>
</reference>
<keyword evidence="2 3" id="KW-0949">S-adenosyl-L-methionine</keyword>
<dbReference type="RefSeq" id="WP_284937765.1">
    <property type="nucleotide sequence ID" value="NZ_JANURM010000008.1"/>
</dbReference>
<comment type="caution">
    <text evidence="5">The sequence shown here is derived from an EMBL/GenBank/DDBJ whole genome shotgun (WGS) entry which is preliminary data.</text>
</comment>
<dbReference type="CDD" id="cd02440">
    <property type="entry name" value="AdoMet_MTases"/>
    <property type="match status" value="1"/>
</dbReference>
<keyword evidence="6" id="KW-1185">Reference proteome</keyword>
<dbReference type="Proteomes" id="UP001173801">
    <property type="component" value="Unassembled WGS sequence"/>
</dbReference>
<name>A0ABT7HQA7_9BACT</name>
<evidence type="ECO:0000256" key="3">
    <source>
        <dbReference type="HAMAP-Rule" id="MF_01589"/>
    </source>
</evidence>
<dbReference type="Gene3D" id="3.40.50.150">
    <property type="entry name" value="Vaccinia Virus protein VP39"/>
    <property type="match status" value="1"/>
</dbReference>
<sequence>MTPKDKIFTKPIKKQFEFDEAVVSVFDDMIGRSVPYYGVCVDLITQILAKNLAKNASVIDLGCSTATTLLSIHEARSDLVLSGIDSSEAMIKTAKDKAQAYGAKLNLEVGDILECEISGFDAVLLNYTLQFIRPIKRAEFVAKIYNSLNENGIFVFSEKIIYEDKKFAKNMIEIYENYKQLQGYSRYEIAQKREALENVLIPYTEDENRTLVLNAGFKRVESVFKWGNFMSFVAFK</sequence>
<evidence type="ECO:0000313" key="6">
    <source>
        <dbReference type="Proteomes" id="UP001173801"/>
    </source>
</evidence>
<evidence type="ECO:0000256" key="2">
    <source>
        <dbReference type="ARBA" id="ARBA00022691"/>
    </source>
</evidence>
<dbReference type="Pfam" id="PF13847">
    <property type="entry name" value="Methyltransf_31"/>
    <property type="match status" value="1"/>
</dbReference>
<dbReference type="InterPro" id="IPR025714">
    <property type="entry name" value="Methyltranfer_dom"/>
</dbReference>
<feature type="binding site" evidence="3">
    <location>
        <begin position="111"/>
        <end position="112"/>
    </location>
    <ligand>
        <name>S-adenosyl-L-methionine</name>
        <dbReference type="ChEBI" id="CHEBI:59789"/>
    </ligand>
</feature>
<feature type="domain" description="Methyltransferase" evidence="4">
    <location>
        <begin position="54"/>
        <end position="160"/>
    </location>
</feature>
<protein>
    <recommendedName>
        <fullName evidence="3">Carboxy-S-adenosyl-L-methionine synthase</fullName>
        <shortName evidence="3">Cx-SAM synthase</shortName>
        <ecNumber evidence="3">2.1.3.-</ecNumber>
    </recommendedName>
</protein>
<gene>
    <name evidence="3 5" type="primary">cmoA</name>
    <name evidence="5" type="ORF">NYG85_06995</name>
</gene>
<dbReference type="InterPro" id="IPR005271">
    <property type="entry name" value="CmoA"/>
</dbReference>
<accession>A0ABT7HQA7</accession>
<proteinExistence type="inferred from homology"/>
<organism evidence="5 6">
    <name type="scientific">Campylobacter gastrosuis</name>
    <dbReference type="NCBI Taxonomy" id="2974576"/>
    <lineage>
        <taxon>Bacteria</taxon>
        <taxon>Pseudomonadati</taxon>
        <taxon>Campylobacterota</taxon>
        <taxon>Epsilonproteobacteria</taxon>
        <taxon>Campylobacterales</taxon>
        <taxon>Campylobacteraceae</taxon>
        <taxon>Campylobacter</taxon>
    </lineage>
</organism>